<organism evidence="3 4">
    <name type="scientific">Sinorhizobium americanum</name>
    <dbReference type="NCBI Taxonomy" id="194963"/>
    <lineage>
        <taxon>Bacteria</taxon>
        <taxon>Pseudomonadati</taxon>
        <taxon>Pseudomonadota</taxon>
        <taxon>Alphaproteobacteria</taxon>
        <taxon>Hyphomicrobiales</taxon>
        <taxon>Rhizobiaceae</taxon>
        <taxon>Sinorhizobium/Ensifer group</taxon>
        <taxon>Sinorhizobium</taxon>
    </lineage>
</organism>
<gene>
    <name evidence="3" type="ORF">SAMCFNEI73_pC1076</name>
</gene>
<keyword evidence="1" id="KW-0135">Cellulose biosynthesis</keyword>
<keyword evidence="4" id="KW-1185">Reference proteome</keyword>
<keyword evidence="1" id="KW-0973">c-di-GMP</keyword>
<dbReference type="GO" id="GO:0006011">
    <property type="term" value="P:UDP-alpha-D-glucose metabolic process"/>
    <property type="evidence" value="ECO:0007669"/>
    <property type="project" value="InterPro"/>
</dbReference>
<dbReference type="AlphaFoldDB" id="A0A1L3LXI0"/>
<evidence type="ECO:0000313" key="3">
    <source>
        <dbReference type="EMBL" id="APG94788.1"/>
    </source>
</evidence>
<accession>A0A1L3LXI0</accession>
<dbReference type="Proteomes" id="UP000182306">
    <property type="component" value="Plasmid C"/>
</dbReference>
<feature type="region of interest" description="Disordered" evidence="2">
    <location>
        <begin position="17"/>
        <end position="60"/>
    </location>
</feature>
<dbReference type="UniPathway" id="UPA00694"/>
<feature type="signal peptide" evidence="1">
    <location>
        <begin position="1"/>
        <end position="19"/>
    </location>
</feature>
<comment type="subcellular location">
    <subcellularLocation>
        <location evidence="1">Cell inner membrane</location>
    </subcellularLocation>
</comment>
<comment type="function">
    <text evidence="1">Binds the cellulose synthase activator, bis-(3'-5') cyclic diguanylic acid (c-di-GMP).</text>
</comment>
<keyword evidence="1" id="KW-0997">Cell inner membrane</keyword>
<dbReference type="EMBL" id="CP013110">
    <property type="protein sequence ID" value="APG94788.1"/>
    <property type="molecule type" value="Genomic_DNA"/>
</dbReference>
<evidence type="ECO:0000256" key="1">
    <source>
        <dbReference type="RuleBase" id="RU365021"/>
    </source>
</evidence>
<dbReference type="GO" id="GO:0005886">
    <property type="term" value="C:plasma membrane"/>
    <property type="evidence" value="ECO:0007669"/>
    <property type="project" value="UniProtKB-SubCell"/>
</dbReference>
<protein>
    <recommendedName>
        <fullName evidence="1">Cyclic di-GMP-binding protein</fullName>
    </recommendedName>
    <alternativeName>
        <fullName evidence="1">Cellulose synthase regulatory subunit</fullName>
    </alternativeName>
</protein>
<keyword evidence="1" id="KW-1003">Cell membrane</keyword>
<evidence type="ECO:0000256" key="2">
    <source>
        <dbReference type="SAM" id="MobiDB-lite"/>
    </source>
</evidence>
<name>A0A1L3LXI0_9HYPH</name>
<comment type="pathway">
    <text evidence="1">Glycan metabolism; bacterial cellulose biosynthesis.</text>
</comment>
<proteinExistence type="inferred from homology"/>
<evidence type="ECO:0000313" key="4">
    <source>
        <dbReference type="Proteomes" id="UP000182306"/>
    </source>
</evidence>
<dbReference type="InterPro" id="IPR018513">
    <property type="entry name" value="Cell_synthase_bac"/>
</dbReference>
<comment type="subunit">
    <text evidence="1">Tightly associated with the cellulose synthase catalytic subunit.</text>
</comment>
<feature type="compositionally biased region" description="Low complexity" evidence="2">
    <location>
        <begin position="34"/>
        <end position="43"/>
    </location>
</feature>
<feature type="chain" id="PRO_5015213188" description="Cyclic di-GMP-binding protein" evidence="1">
    <location>
        <begin position="20"/>
        <end position="200"/>
    </location>
</feature>
<comment type="similarity">
    <text evidence="1">Belongs to the AcsB/BcsB family.</text>
</comment>
<reference evidence="3 4" key="1">
    <citation type="submission" date="2015-10" db="EMBL/GenBank/DDBJ databases">
        <title>Genomic differences between typical nodule nitrogen-fixing rhizobial strains and those coming from bean seeds.</title>
        <authorList>
            <person name="Peralta H."/>
            <person name="Aguilar-Vera A."/>
            <person name="Diaz R."/>
            <person name="Mora Y."/>
            <person name="Martinez-Batallar G."/>
            <person name="Salazar E."/>
            <person name="Vargas-Lagunas C."/>
            <person name="Encarnacion S."/>
            <person name="Girard L."/>
            <person name="Mora J."/>
        </authorList>
    </citation>
    <scope>NUCLEOTIDE SEQUENCE [LARGE SCALE GENOMIC DNA]</scope>
    <source>
        <strain evidence="3 4">CFNEI 73</strain>
        <plasmid evidence="3 4">C</plasmid>
    </source>
</reference>
<keyword evidence="1" id="KW-0732">Signal</keyword>
<dbReference type="Pfam" id="PF03170">
    <property type="entry name" value="BcsB"/>
    <property type="match status" value="1"/>
</dbReference>
<geneLocation type="plasmid" evidence="3 4">
    <name>C</name>
</geneLocation>
<dbReference type="KEGG" id="same:SAMCFNEI73_pC1076"/>
<dbReference type="GO" id="GO:0030244">
    <property type="term" value="P:cellulose biosynthetic process"/>
    <property type="evidence" value="ECO:0007669"/>
    <property type="project" value="UniProtKB-KW"/>
</dbReference>
<dbReference type="Gene3D" id="2.60.120.260">
    <property type="entry name" value="Galactose-binding domain-like"/>
    <property type="match status" value="1"/>
</dbReference>
<sequence>MKRALALLMAFLAGSPAAAQPSPFDMSGERPAELRAAPPLEAAPQRRDAQPSSDSPEADALRPAAEPFRRFILPFPTLSLAGEADERAWSIYLTPAQAQAGRKLTFAYQNAIVVAPEASVLSVLVNGKLVGEGAVQAADEPHERSYDIPPGLLRTGENEIRFRAGHRHRTDCTIQSTYELWTEIASESAFITFEGRSPGR</sequence>
<keyword evidence="1" id="KW-0472">Membrane</keyword>
<keyword evidence="3" id="KW-0614">Plasmid</keyword>